<dbReference type="InterPro" id="IPR003938">
    <property type="entry name" value="K_chnl_volt-dep_EAG/ELK/ERG"/>
</dbReference>
<accession>A0A3S5CKN2</accession>
<dbReference type="PANTHER" id="PTHR10217">
    <property type="entry name" value="VOLTAGE AND LIGAND GATED POTASSIUM CHANNEL"/>
    <property type="match status" value="1"/>
</dbReference>
<dbReference type="InterPro" id="IPR013099">
    <property type="entry name" value="K_chnl_dom"/>
</dbReference>
<dbReference type="Proteomes" id="UP000784294">
    <property type="component" value="Unassembled WGS sequence"/>
</dbReference>
<dbReference type="Gene3D" id="1.10.287.70">
    <property type="match status" value="1"/>
</dbReference>
<gene>
    <name evidence="2" type="ORF">PXEA_LOCUS9672</name>
</gene>
<dbReference type="GO" id="GO:0042391">
    <property type="term" value="P:regulation of membrane potential"/>
    <property type="evidence" value="ECO:0007669"/>
    <property type="project" value="TreeGrafter"/>
</dbReference>
<sequence length="153" mass="17277">MSLFSPACLVFVPQIGWLDALAKATGEPFNENATTVYTTGGPSIRSKYITALYFTVTTLTSIGFGNVAPNTNAEKIFTIIAMMLGCEFRIWSQKLVQFCDYSPDVLIFLYTNRTRISYLKSEVSLEGKRSYLRSYMKNMGDVLALFHLRLLRN</sequence>
<dbReference type="OrthoDB" id="432483at2759"/>
<dbReference type="GO" id="GO:0005886">
    <property type="term" value="C:plasma membrane"/>
    <property type="evidence" value="ECO:0007669"/>
    <property type="project" value="TreeGrafter"/>
</dbReference>
<feature type="domain" description="Potassium channel" evidence="1">
    <location>
        <begin position="34"/>
        <end position="87"/>
    </location>
</feature>
<reference evidence="2" key="1">
    <citation type="submission" date="2018-11" db="EMBL/GenBank/DDBJ databases">
        <authorList>
            <consortium name="Pathogen Informatics"/>
        </authorList>
    </citation>
    <scope>NUCLEOTIDE SEQUENCE</scope>
</reference>
<dbReference type="PANTHER" id="PTHR10217:SF548">
    <property type="entry name" value="GH12235P"/>
    <property type="match status" value="1"/>
</dbReference>
<proteinExistence type="predicted"/>
<dbReference type="EMBL" id="CAAALY010027637">
    <property type="protein sequence ID" value="VEL16232.1"/>
    <property type="molecule type" value="Genomic_DNA"/>
</dbReference>
<dbReference type="SUPFAM" id="SSF81324">
    <property type="entry name" value="Voltage-gated potassium channels"/>
    <property type="match status" value="1"/>
</dbReference>
<keyword evidence="3" id="KW-1185">Reference proteome</keyword>
<comment type="caution">
    <text evidence="2">The sequence shown here is derived from an EMBL/GenBank/DDBJ whole genome shotgun (WGS) entry which is preliminary data.</text>
</comment>
<protein>
    <recommendedName>
        <fullName evidence="1">Potassium channel domain-containing protein</fullName>
    </recommendedName>
</protein>
<dbReference type="Pfam" id="PF07885">
    <property type="entry name" value="Ion_trans_2"/>
    <property type="match status" value="1"/>
</dbReference>
<name>A0A3S5CKN2_9PLAT</name>
<dbReference type="AlphaFoldDB" id="A0A3S5CKN2"/>
<dbReference type="PRINTS" id="PR01463">
    <property type="entry name" value="EAGCHANLFMLY"/>
</dbReference>
<evidence type="ECO:0000313" key="3">
    <source>
        <dbReference type="Proteomes" id="UP000784294"/>
    </source>
</evidence>
<organism evidence="2 3">
    <name type="scientific">Protopolystoma xenopodis</name>
    <dbReference type="NCBI Taxonomy" id="117903"/>
    <lineage>
        <taxon>Eukaryota</taxon>
        <taxon>Metazoa</taxon>
        <taxon>Spiralia</taxon>
        <taxon>Lophotrochozoa</taxon>
        <taxon>Platyhelminthes</taxon>
        <taxon>Monogenea</taxon>
        <taxon>Polyopisthocotylea</taxon>
        <taxon>Polystomatidea</taxon>
        <taxon>Polystomatidae</taxon>
        <taxon>Protopolystoma</taxon>
    </lineage>
</organism>
<dbReference type="GO" id="GO:0005242">
    <property type="term" value="F:inward rectifier potassium channel activity"/>
    <property type="evidence" value="ECO:0007669"/>
    <property type="project" value="TreeGrafter"/>
</dbReference>
<evidence type="ECO:0000313" key="2">
    <source>
        <dbReference type="EMBL" id="VEL16232.1"/>
    </source>
</evidence>
<dbReference type="InterPro" id="IPR050818">
    <property type="entry name" value="KCNH_animal-type"/>
</dbReference>
<evidence type="ECO:0000259" key="1">
    <source>
        <dbReference type="Pfam" id="PF07885"/>
    </source>
</evidence>